<keyword evidence="4" id="KW-1185">Reference proteome</keyword>
<dbReference type="Gene3D" id="3.40.390.10">
    <property type="entry name" value="Collagenase (Catalytic Domain)"/>
    <property type="match status" value="1"/>
</dbReference>
<proteinExistence type="predicted"/>
<feature type="domain" description="Peptidase M13 C-terminal" evidence="2">
    <location>
        <begin position="548"/>
        <end position="621"/>
    </location>
</feature>
<dbReference type="EMBL" id="JAUCMV010000001">
    <property type="protein sequence ID" value="KAK0427575.1"/>
    <property type="molecule type" value="Genomic_DNA"/>
</dbReference>
<dbReference type="GO" id="GO:0005886">
    <property type="term" value="C:plasma membrane"/>
    <property type="evidence" value="ECO:0007669"/>
    <property type="project" value="TreeGrafter"/>
</dbReference>
<feature type="signal peptide" evidence="1">
    <location>
        <begin position="1"/>
        <end position="22"/>
    </location>
</feature>
<dbReference type="AlphaFoldDB" id="A0AA39IPQ7"/>
<gene>
    <name evidence="3" type="ORF">QR680_010304</name>
</gene>
<protein>
    <recommendedName>
        <fullName evidence="2">Peptidase M13 C-terminal domain-containing protein</fullName>
    </recommendedName>
</protein>
<sequence length="656" mass="75920">MAAKAFLLLFLFVIGELGYTEQFNIESGFDRTFHPCEDIFRHVCTKNAEMEKFSEMATYGLLHDIVRVLYEKNKKIEDPMYSKIWRAIKKESHLTETDKKKCRFKGIDVSEDDFDKRSDFKIGKAFGQMAAYGRVGDDDRMRIIYDEDEDTSTLYIVEDNSKTRKISKNSFEKIQNAFVQGILSGFVAEIPELLNKLRRNKMKFVYRDLDPMDYKDIILRPTHWESETADINTLVTKNSGNSFDDVYERFHFIFWKEQFAGYGNVLLAHTLYSNEQALNPGVAKNLIALKNRILKEIEKNVKNSYWMSPTDRRNVVAYLKDNNVVIGIDEKYQDLTLLTNMMDAYREEFEKVDDSEECLLEMYSRAHGLARHRLIYSGTGSVNTFLNMYHQEDTLLQNNAYHIGNSIYIYPGAVHILNNYNLPTGAKYGYIGFTIGHEVFHGLGITDERAEIFNHLEGLVETDAYKRTQQCYLDFYGEKQFCKSENQCPKAENKIDEGFADVEGARVLFSLLQQALKENSPEQRKKRVANETEKLPLFDWRAPGVAAREILMSDSDGLSEEQWFFIGLLFDQCDQDPNNEADIMDTDEHPRAQIRMNAVVQQMTQFTNIFKCRKDEDNYVSDNQCVLYAPVPPRTDASAVVSTGLVFLFVAFMCFL</sequence>
<dbReference type="SUPFAM" id="SSF55486">
    <property type="entry name" value="Metalloproteases ('zincins'), catalytic domain"/>
    <property type="match status" value="1"/>
</dbReference>
<reference evidence="3" key="1">
    <citation type="submission" date="2023-06" db="EMBL/GenBank/DDBJ databases">
        <title>Genomic analysis of the entomopathogenic nematode Steinernema hermaphroditum.</title>
        <authorList>
            <person name="Schwarz E.M."/>
            <person name="Heppert J.K."/>
            <person name="Baniya A."/>
            <person name="Schwartz H.T."/>
            <person name="Tan C.-H."/>
            <person name="Antoshechkin I."/>
            <person name="Sternberg P.W."/>
            <person name="Goodrich-Blair H."/>
            <person name="Dillman A.R."/>
        </authorList>
    </citation>
    <scope>NUCLEOTIDE SEQUENCE</scope>
    <source>
        <strain evidence="3">PS9179</strain>
        <tissue evidence="3">Whole animal</tissue>
    </source>
</reference>
<keyword evidence="1" id="KW-0732">Signal</keyword>
<comment type="caution">
    <text evidence="3">The sequence shown here is derived from an EMBL/GenBank/DDBJ whole genome shotgun (WGS) entry which is preliminary data.</text>
</comment>
<dbReference type="Proteomes" id="UP001175271">
    <property type="component" value="Unassembled WGS sequence"/>
</dbReference>
<dbReference type="PROSITE" id="PS51885">
    <property type="entry name" value="NEPRILYSIN"/>
    <property type="match status" value="1"/>
</dbReference>
<dbReference type="GO" id="GO:0016485">
    <property type="term" value="P:protein processing"/>
    <property type="evidence" value="ECO:0007669"/>
    <property type="project" value="TreeGrafter"/>
</dbReference>
<feature type="chain" id="PRO_5041364701" description="Peptidase M13 C-terminal domain-containing protein" evidence="1">
    <location>
        <begin position="23"/>
        <end position="656"/>
    </location>
</feature>
<dbReference type="PANTHER" id="PTHR11733">
    <property type="entry name" value="ZINC METALLOPROTEASE FAMILY M13 NEPRILYSIN-RELATED"/>
    <property type="match status" value="1"/>
</dbReference>
<dbReference type="InterPro" id="IPR024079">
    <property type="entry name" value="MetalloPept_cat_dom_sf"/>
</dbReference>
<feature type="domain" description="Peptidase M13 C-terminal" evidence="2">
    <location>
        <begin position="399"/>
        <end position="531"/>
    </location>
</feature>
<dbReference type="GO" id="GO:0004222">
    <property type="term" value="F:metalloendopeptidase activity"/>
    <property type="evidence" value="ECO:0007669"/>
    <property type="project" value="InterPro"/>
</dbReference>
<dbReference type="PANTHER" id="PTHR11733:SF208">
    <property type="entry name" value="PEPTIDASE M13 C-TERMINAL DOMAIN-CONTAINING PROTEIN"/>
    <property type="match status" value="1"/>
</dbReference>
<dbReference type="InterPro" id="IPR018497">
    <property type="entry name" value="Peptidase_M13_C"/>
</dbReference>
<evidence type="ECO:0000313" key="4">
    <source>
        <dbReference type="Proteomes" id="UP001175271"/>
    </source>
</evidence>
<evidence type="ECO:0000313" key="3">
    <source>
        <dbReference type="EMBL" id="KAK0427575.1"/>
    </source>
</evidence>
<accession>A0AA39IPQ7</accession>
<evidence type="ECO:0000256" key="1">
    <source>
        <dbReference type="SAM" id="SignalP"/>
    </source>
</evidence>
<dbReference type="InterPro" id="IPR000718">
    <property type="entry name" value="Peptidase_M13"/>
</dbReference>
<dbReference type="Pfam" id="PF01431">
    <property type="entry name" value="Peptidase_M13"/>
    <property type="match status" value="2"/>
</dbReference>
<evidence type="ECO:0000259" key="2">
    <source>
        <dbReference type="Pfam" id="PF01431"/>
    </source>
</evidence>
<organism evidence="3 4">
    <name type="scientific">Steinernema hermaphroditum</name>
    <dbReference type="NCBI Taxonomy" id="289476"/>
    <lineage>
        <taxon>Eukaryota</taxon>
        <taxon>Metazoa</taxon>
        <taxon>Ecdysozoa</taxon>
        <taxon>Nematoda</taxon>
        <taxon>Chromadorea</taxon>
        <taxon>Rhabditida</taxon>
        <taxon>Tylenchina</taxon>
        <taxon>Panagrolaimomorpha</taxon>
        <taxon>Strongyloidoidea</taxon>
        <taxon>Steinernematidae</taxon>
        <taxon>Steinernema</taxon>
    </lineage>
</organism>
<name>A0AA39IPQ7_9BILA</name>